<feature type="domain" description="Radical SAM core" evidence="9">
    <location>
        <begin position="1"/>
        <end position="218"/>
    </location>
</feature>
<keyword evidence="3 8" id="KW-0479">Metal-binding</keyword>
<reference evidence="10 11" key="1">
    <citation type="journal article" date="2015" name="Genome Announc.">
        <title>Draft Genome of the Euendolithic (true boring) Cyanobacterium Mastigocoleus testarum strain BC008.</title>
        <authorList>
            <person name="Guida B.S."/>
            <person name="Garcia-Pichel F."/>
        </authorList>
    </citation>
    <scope>NUCLEOTIDE SEQUENCE [LARGE SCALE GENOMIC DNA]</scope>
    <source>
        <strain evidence="10 11">BC008</strain>
    </source>
</reference>
<comment type="caution">
    <text evidence="10">The sequence shown here is derived from an EMBL/GenBank/DDBJ whole genome shotgun (WGS) entry which is preliminary data.</text>
</comment>
<protein>
    <recommendedName>
        <fullName evidence="8">PqqA peptide cyclase</fullName>
        <ecNumber evidence="8">1.21.98.4</ecNumber>
    </recommendedName>
    <alternativeName>
        <fullName evidence="8">Coenzyme PQQ synthesis protein E</fullName>
    </alternativeName>
</protein>
<evidence type="ECO:0000256" key="5">
    <source>
        <dbReference type="ARBA" id="ARBA00023002"/>
    </source>
</evidence>
<dbReference type="Gene3D" id="3.20.20.70">
    <property type="entry name" value="Aldolase class I"/>
    <property type="match status" value="1"/>
</dbReference>
<keyword evidence="11" id="KW-1185">Reference proteome</keyword>
<keyword evidence="2 8" id="KW-0949">S-adenosyl-L-methionine</keyword>
<dbReference type="SFLD" id="SFLDG01067">
    <property type="entry name" value="SPASM/twitch_domain_containing"/>
    <property type="match status" value="1"/>
</dbReference>
<evidence type="ECO:0000256" key="8">
    <source>
        <dbReference type="HAMAP-Rule" id="MF_00660"/>
    </source>
</evidence>
<evidence type="ECO:0000256" key="4">
    <source>
        <dbReference type="ARBA" id="ARBA00022905"/>
    </source>
</evidence>
<sequence>MNRPFSLVAELTYRCPLACPYCSNPIDWGSSKYRQELDTNQWLQVIEQARSLGVLQLGLSGGEPLLRQDLEILVEKAASLGLYTTLVTAATLLTRSRATKLRELGLDHIQISIQDSHAPESDRIAGITSFEQKIIAARLVKELGFPLTLNFVLHSQNLDRIEEILTLAETLQADRVELANTQYYGWAFKNRAALLPSREQLQKAQQAVTAARKRNKIPMGIIYVIPDYYAEYPKPCMGGWGERTIVVTPNGDGLPCQAASIIPSLEFANIREHSLEWIWYESPAFNRFRGDDWIPEPCQSCELTNEKGVLRRELDRGGCRCQAFAIAQDENATDPVCHLSPHHDRIVAVRNRTQLEQNSSLIYRRK</sequence>
<dbReference type="PIRSF" id="PIRSF037420">
    <property type="entry name" value="PQQ_syn_pqqE"/>
    <property type="match status" value="1"/>
</dbReference>
<dbReference type="Pfam" id="PF04055">
    <property type="entry name" value="Radical_SAM"/>
    <property type="match status" value="1"/>
</dbReference>
<evidence type="ECO:0000256" key="7">
    <source>
        <dbReference type="ARBA" id="ARBA00023014"/>
    </source>
</evidence>
<dbReference type="GO" id="GO:0009975">
    <property type="term" value="F:cyclase activity"/>
    <property type="evidence" value="ECO:0007669"/>
    <property type="project" value="UniProtKB-UniRule"/>
</dbReference>
<dbReference type="GO" id="GO:0016491">
    <property type="term" value="F:oxidoreductase activity"/>
    <property type="evidence" value="ECO:0007669"/>
    <property type="project" value="UniProtKB-KW"/>
</dbReference>
<keyword evidence="5 8" id="KW-0560">Oxidoreductase</keyword>
<dbReference type="EC" id="1.21.98.4" evidence="8"/>
<dbReference type="NCBIfam" id="TIGR04085">
    <property type="entry name" value="rSAM_more_4Fe4S"/>
    <property type="match status" value="1"/>
</dbReference>
<dbReference type="GO" id="GO:0005506">
    <property type="term" value="F:iron ion binding"/>
    <property type="evidence" value="ECO:0007669"/>
    <property type="project" value="UniProtKB-UniRule"/>
</dbReference>
<dbReference type="RefSeq" id="WP_058184013.1">
    <property type="nucleotide sequence ID" value="NZ_LMTZ01000107.1"/>
</dbReference>
<organism evidence="10 11">
    <name type="scientific">Mastigocoleus testarum BC008</name>
    <dbReference type="NCBI Taxonomy" id="371196"/>
    <lineage>
        <taxon>Bacteria</taxon>
        <taxon>Bacillati</taxon>
        <taxon>Cyanobacteriota</taxon>
        <taxon>Cyanophyceae</taxon>
        <taxon>Nostocales</taxon>
        <taxon>Hapalosiphonaceae</taxon>
        <taxon>Mastigocoleus</taxon>
    </lineage>
</organism>
<dbReference type="NCBIfam" id="TIGR02109">
    <property type="entry name" value="PQQ_syn_pqqE"/>
    <property type="match status" value="1"/>
</dbReference>
<comment type="cofactor">
    <cofactor evidence="8">
        <name>[4Fe-4S] cluster</name>
        <dbReference type="ChEBI" id="CHEBI:49883"/>
    </cofactor>
    <text evidence="8">Binds 1 [4Fe-4S] cluster. The cluster is coordinated with 3 cysteines and an exchangeable S-adenosyl-L-methionine.</text>
</comment>
<dbReference type="InterPro" id="IPR006638">
    <property type="entry name" value="Elp3/MiaA/NifB-like_rSAM"/>
</dbReference>
<evidence type="ECO:0000313" key="10">
    <source>
        <dbReference type="EMBL" id="KST65435.1"/>
    </source>
</evidence>
<dbReference type="SFLD" id="SFLDS00029">
    <property type="entry name" value="Radical_SAM"/>
    <property type="match status" value="1"/>
</dbReference>
<dbReference type="InterPro" id="IPR017200">
    <property type="entry name" value="PqqE-like"/>
</dbReference>
<comment type="catalytic activity">
    <reaction evidence="8">
        <text>[PQQ precursor protein] + S-adenosyl-L-methionine = E-Y cross-linked-[PQQ precursor protein] + 5'-deoxyadenosine + L-methionine + H(+)</text>
        <dbReference type="Rhea" id="RHEA:56836"/>
        <dbReference type="Rhea" id="RHEA-COMP:14800"/>
        <dbReference type="Rhea" id="RHEA-COMP:14801"/>
        <dbReference type="ChEBI" id="CHEBI:15378"/>
        <dbReference type="ChEBI" id="CHEBI:17319"/>
        <dbReference type="ChEBI" id="CHEBI:57844"/>
        <dbReference type="ChEBI" id="CHEBI:59789"/>
        <dbReference type="ChEBI" id="CHEBI:141026"/>
        <dbReference type="ChEBI" id="CHEBI:141027"/>
        <dbReference type="EC" id="1.21.98.4"/>
    </reaction>
</comment>
<evidence type="ECO:0000256" key="6">
    <source>
        <dbReference type="ARBA" id="ARBA00023004"/>
    </source>
</evidence>
<dbReference type="GO" id="GO:1904047">
    <property type="term" value="F:S-adenosyl-L-methionine binding"/>
    <property type="evidence" value="ECO:0007669"/>
    <property type="project" value="UniProtKB-UniRule"/>
</dbReference>
<dbReference type="InterPro" id="IPR058240">
    <property type="entry name" value="rSAM_sf"/>
</dbReference>
<evidence type="ECO:0000256" key="3">
    <source>
        <dbReference type="ARBA" id="ARBA00022723"/>
    </source>
</evidence>
<dbReference type="Pfam" id="PF13186">
    <property type="entry name" value="SPASM"/>
    <property type="match status" value="1"/>
</dbReference>
<dbReference type="HAMAP" id="MF_00660">
    <property type="entry name" value="PqqE"/>
    <property type="match status" value="1"/>
</dbReference>
<dbReference type="Proteomes" id="UP000053372">
    <property type="component" value="Unassembled WGS sequence"/>
</dbReference>
<comment type="pathway">
    <text evidence="8">Cofactor biosynthesis; pyrroloquinoline quinone biosynthesis.</text>
</comment>
<dbReference type="CDD" id="cd21119">
    <property type="entry name" value="SPASM_PqqE"/>
    <property type="match status" value="1"/>
</dbReference>
<dbReference type="SMART" id="SM00729">
    <property type="entry name" value="Elp3"/>
    <property type="match status" value="1"/>
</dbReference>
<comment type="function">
    <text evidence="8">Catalyzes the cross-linking of a glutamate residue and a tyrosine residue in the PqqA protein as part of the biosynthesis of pyrroloquinoline quinone (PQQ).</text>
</comment>
<feature type="binding site" evidence="8">
    <location>
        <position position="19"/>
    </location>
    <ligand>
        <name>[4Fe-4S] cluster</name>
        <dbReference type="ChEBI" id="CHEBI:49883"/>
        <note>4Fe-4S-S-AdoMet</note>
    </ligand>
</feature>
<comment type="similarity">
    <text evidence="8">Belongs to the radical SAM superfamily. PqqE family.</text>
</comment>
<dbReference type="CDD" id="cd01335">
    <property type="entry name" value="Radical_SAM"/>
    <property type="match status" value="1"/>
</dbReference>
<dbReference type="UniPathway" id="UPA00539"/>
<dbReference type="PANTHER" id="PTHR11228:SF7">
    <property type="entry name" value="PQQA PEPTIDE CYCLASE"/>
    <property type="match status" value="1"/>
</dbReference>
<dbReference type="SFLD" id="SFLDG01386">
    <property type="entry name" value="main_SPASM_domain-containing"/>
    <property type="match status" value="1"/>
</dbReference>
<dbReference type="InterPro" id="IPR050377">
    <property type="entry name" value="Radical_SAM_PqqE_MftC-like"/>
</dbReference>
<evidence type="ECO:0000313" key="11">
    <source>
        <dbReference type="Proteomes" id="UP000053372"/>
    </source>
</evidence>
<keyword evidence="7 8" id="KW-0411">Iron-sulfur</keyword>
<dbReference type="AlphaFoldDB" id="A0A0V7ZLV5"/>
<dbReference type="GO" id="GO:0018189">
    <property type="term" value="P:pyrroloquinoline quinone biosynthetic process"/>
    <property type="evidence" value="ECO:0007669"/>
    <property type="project" value="UniProtKB-UniRule"/>
</dbReference>
<keyword evidence="6 8" id="KW-0408">Iron</keyword>
<dbReference type="GO" id="GO:0051539">
    <property type="term" value="F:4 iron, 4 sulfur cluster binding"/>
    <property type="evidence" value="ECO:0007669"/>
    <property type="project" value="UniProtKB-KW"/>
</dbReference>
<dbReference type="OrthoDB" id="9782387at2"/>
<dbReference type="InterPro" id="IPR023885">
    <property type="entry name" value="4Fe4S-binding_SPASM_dom"/>
</dbReference>
<dbReference type="SUPFAM" id="SSF102114">
    <property type="entry name" value="Radical SAM enzymes"/>
    <property type="match status" value="1"/>
</dbReference>
<dbReference type="PROSITE" id="PS51918">
    <property type="entry name" value="RADICAL_SAM"/>
    <property type="match status" value="1"/>
</dbReference>
<accession>A0A0V7ZLV5</accession>
<keyword evidence="1 8" id="KW-0004">4Fe-4S</keyword>
<dbReference type="InterPro" id="IPR007197">
    <property type="entry name" value="rSAM"/>
</dbReference>
<evidence type="ECO:0000256" key="2">
    <source>
        <dbReference type="ARBA" id="ARBA00022691"/>
    </source>
</evidence>
<dbReference type="InterPro" id="IPR011843">
    <property type="entry name" value="PQQ_synth_PqqE_bac"/>
</dbReference>
<dbReference type="EMBL" id="LMTZ01000107">
    <property type="protein sequence ID" value="KST65435.1"/>
    <property type="molecule type" value="Genomic_DNA"/>
</dbReference>
<dbReference type="InterPro" id="IPR013785">
    <property type="entry name" value="Aldolase_TIM"/>
</dbReference>
<dbReference type="PANTHER" id="PTHR11228">
    <property type="entry name" value="RADICAL SAM DOMAIN PROTEIN"/>
    <property type="match status" value="1"/>
</dbReference>
<gene>
    <name evidence="8" type="primary">pqqE</name>
    <name evidence="10" type="ORF">BC008_41615</name>
</gene>
<evidence type="ECO:0000256" key="1">
    <source>
        <dbReference type="ARBA" id="ARBA00022485"/>
    </source>
</evidence>
<keyword evidence="4 8" id="KW-0884">PQQ biosynthesis</keyword>
<name>A0A0V7ZLV5_9CYAN</name>
<feature type="binding site" evidence="8">
    <location>
        <position position="15"/>
    </location>
    <ligand>
        <name>[4Fe-4S] cluster</name>
        <dbReference type="ChEBI" id="CHEBI:49883"/>
        <note>4Fe-4S-S-AdoMet</note>
    </ligand>
</feature>
<feature type="binding site" evidence="8">
    <location>
        <position position="22"/>
    </location>
    <ligand>
        <name>[4Fe-4S] cluster</name>
        <dbReference type="ChEBI" id="CHEBI:49883"/>
        <note>4Fe-4S-S-AdoMet</note>
    </ligand>
</feature>
<proteinExistence type="inferred from homology"/>
<comment type="subunit">
    <text evidence="8">Interacts with PqqD. The interaction is necessary for activity of PqqE.</text>
</comment>
<evidence type="ECO:0000259" key="9">
    <source>
        <dbReference type="PROSITE" id="PS51918"/>
    </source>
</evidence>
<dbReference type="SFLD" id="SFLDF00280">
    <property type="entry name" value="coenzyme_PQQ_synthesis_protein"/>
    <property type="match status" value="1"/>
</dbReference>